<dbReference type="EMBL" id="UINC01003832">
    <property type="protein sequence ID" value="SVA09611.1"/>
    <property type="molecule type" value="Genomic_DNA"/>
</dbReference>
<dbReference type="SUPFAM" id="SSF50037">
    <property type="entry name" value="C-terminal domain of transcriptional repressors"/>
    <property type="match status" value="1"/>
</dbReference>
<dbReference type="Gene3D" id="2.30.30.100">
    <property type="match status" value="1"/>
</dbReference>
<name>A0A381T228_9ZZZZ</name>
<dbReference type="GO" id="GO:0005737">
    <property type="term" value="C:cytoplasm"/>
    <property type="evidence" value="ECO:0007669"/>
    <property type="project" value="TreeGrafter"/>
</dbReference>
<dbReference type="PANTHER" id="PTHR12835">
    <property type="entry name" value="BIOTIN PROTEIN LIGASE"/>
    <property type="match status" value="1"/>
</dbReference>
<evidence type="ECO:0000256" key="1">
    <source>
        <dbReference type="ARBA" id="ARBA00022598"/>
    </source>
</evidence>
<dbReference type="NCBIfam" id="TIGR00121">
    <property type="entry name" value="birA_ligase"/>
    <property type="match status" value="1"/>
</dbReference>
<evidence type="ECO:0000259" key="4">
    <source>
        <dbReference type="PROSITE" id="PS51733"/>
    </source>
</evidence>
<keyword evidence="1" id="KW-0436">Ligase</keyword>
<dbReference type="Pfam" id="PF02237">
    <property type="entry name" value="BPL_C"/>
    <property type="match status" value="1"/>
</dbReference>
<dbReference type="InterPro" id="IPR004143">
    <property type="entry name" value="BPL_LPL_catalytic"/>
</dbReference>
<dbReference type="CDD" id="cd16442">
    <property type="entry name" value="BPL"/>
    <property type="match status" value="1"/>
</dbReference>
<reference evidence="5" key="1">
    <citation type="submission" date="2018-05" db="EMBL/GenBank/DDBJ databases">
        <authorList>
            <person name="Lanie J.A."/>
            <person name="Ng W.-L."/>
            <person name="Kazmierczak K.M."/>
            <person name="Andrzejewski T.M."/>
            <person name="Davidsen T.M."/>
            <person name="Wayne K.J."/>
            <person name="Tettelin H."/>
            <person name="Glass J.I."/>
            <person name="Rusch D."/>
            <person name="Podicherti R."/>
            <person name="Tsui H.-C.T."/>
            <person name="Winkler M.E."/>
        </authorList>
    </citation>
    <scope>NUCLEOTIDE SEQUENCE</scope>
</reference>
<dbReference type="Pfam" id="PF03099">
    <property type="entry name" value="BPL_LplA_LipB"/>
    <property type="match status" value="1"/>
</dbReference>
<dbReference type="SUPFAM" id="SSF55681">
    <property type="entry name" value="Class II aaRS and biotin synthetases"/>
    <property type="match status" value="1"/>
</dbReference>
<sequence>MIQEQILVSLIHFLNEGSKDKRAIESFLGKDRNIDHYLDELNVLGIFPHIKNDVYSIEKIEFLDKSLISNVLNPLENSFQIQLAIEDIIETTSKAFSPSEIFNNKVKICLAEFQTQGRGRGKREWLSPFASGICCSVYTQLHLKSAPLGLSVLMGVKLVNLLESIGFIGLQLKWPNDIFFNEHKLGGILIELSQNKNSDLIVNFGLGINYALPNEFRHLDATSNKPIDLKRVNNGNLLSRSEITAQILKTIITGIHEFTPDSVKEIRDHWNELDYFYNQSISVKSDNEIIHGYNRGIDIDGSLLVEQGSNLRKIISGHIVH</sequence>
<dbReference type="PANTHER" id="PTHR12835:SF5">
    <property type="entry name" value="BIOTIN--PROTEIN LIGASE"/>
    <property type="match status" value="1"/>
</dbReference>
<evidence type="ECO:0000313" key="5">
    <source>
        <dbReference type="EMBL" id="SVA09611.1"/>
    </source>
</evidence>
<dbReference type="InterPro" id="IPR004408">
    <property type="entry name" value="Biotin_CoA_COase_ligase"/>
</dbReference>
<keyword evidence="3" id="KW-0067">ATP-binding</keyword>
<dbReference type="AlphaFoldDB" id="A0A381T228"/>
<protein>
    <recommendedName>
        <fullName evidence="4">BPL/LPL catalytic domain-containing protein</fullName>
    </recommendedName>
</protein>
<dbReference type="PROSITE" id="PS51733">
    <property type="entry name" value="BPL_LPL_CATALYTIC"/>
    <property type="match status" value="1"/>
</dbReference>
<dbReference type="Gene3D" id="3.30.930.10">
    <property type="entry name" value="Bira Bifunctional Protein, Domain 2"/>
    <property type="match status" value="1"/>
</dbReference>
<gene>
    <name evidence="5" type="ORF">METZ01_LOCUS62465</name>
</gene>
<keyword evidence="2" id="KW-0547">Nucleotide-binding</keyword>
<proteinExistence type="predicted"/>
<dbReference type="InterPro" id="IPR008988">
    <property type="entry name" value="Transcriptional_repressor_C"/>
</dbReference>
<evidence type="ECO:0000256" key="3">
    <source>
        <dbReference type="ARBA" id="ARBA00022840"/>
    </source>
</evidence>
<evidence type="ECO:0000256" key="2">
    <source>
        <dbReference type="ARBA" id="ARBA00022741"/>
    </source>
</evidence>
<dbReference type="GO" id="GO:0005524">
    <property type="term" value="F:ATP binding"/>
    <property type="evidence" value="ECO:0007669"/>
    <property type="project" value="UniProtKB-KW"/>
</dbReference>
<dbReference type="GO" id="GO:0004077">
    <property type="term" value="F:biotin--[biotin carboxyl-carrier protein] ligase activity"/>
    <property type="evidence" value="ECO:0007669"/>
    <property type="project" value="InterPro"/>
</dbReference>
<accession>A0A381T228</accession>
<feature type="domain" description="BPL/LPL catalytic" evidence="4">
    <location>
        <begin position="75"/>
        <end position="259"/>
    </location>
</feature>
<dbReference type="InterPro" id="IPR045864">
    <property type="entry name" value="aa-tRNA-synth_II/BPL/LPL"/>
</dbReference>
<organism evidence="5">
    <name type="scientific">marine metagenome</name>
    <dbReference type="NCBI Taxonomy" id="408172"/>
    <lineage>
        <taxon>unclassified sequences</taxon>
        <taxon>metagenomes</taxon>
        <taxon>ecological metagenomes</taxon>
    </lineage>
</organism>
<dbReference type="InterPro" id="IPR003142">
    <property type="entry name" value="BPL_C"/>
</dbReference>